<dbReference type="InterPro" id="IPR000073">
    <property type="entry name" value="AB_hydrolase_1"/>
</dbReference>
<dbReference type="EMBL" id="FNIR01000001">
    <property type="protein sequence ID" value="SDN56790.1"/>
    <property type="molecule type" value="Genomic_DNA"/>
</dbReference>
<dbReference type="AlphaFoldDB" id="A0A1H0CG05"/>
<evidence type="ECO:0000313" key="3">
    <source>
        <dbReference type="EMBL" id="SDN56790.1"/>
    </source>
</evidence>
<gene>
    <name evidence="3" type="ORF">SAMN05660199_00297</name>
</gene>
<dbReference type="PANTHER" id="PTHR43798:SF33">
    <property type="entry name" value="HYDROLASE, PUTATIVE (AFU_ORTHOLOGUE AFUA_2G14860)-RELATED"/>
    <property type="match status" value="1"/>
</dbReference>
<accession>A0A1H0CG05</accession>
<keyword evidence="4" id="KW-1185">Reference proteome</keyword>
<dbReference type="Gene3D" id="3.40.50.1820">
    <property type="entry name" value="alpha/beta hydrolase"/>
    <property type="match status" value="1"/>
</dbReference>
<dbReference type="PRINTS" id="PR00111">
    <property type="entry name" value="ABHYDROLASE"/>
</dbReference>
<dbReference type="Proteomes" id="UP000199088">
    <property type="component" value="Unassembled WGS sequence"/>
</dbReference>
<reference evidence="4" key="1">
    <citation type="submission" date="2016-10" db="EMBL/GenBank/DDBJ databases">
        <authorList>
            <person name="Varghese N."/>
            <person name="Submissions S."/>
        </authorList>
    </citation>
    <scope>NUCLEOTIDE SEQUENCE [LARGE SCALE GENOMIC DNA]</scope>
    <source>
        <strain evidence="4">DSM 45843</strain>
    </source>
</reference>
<dbReference type="GO" id="GO:0003824">
    <property type="term" value="F:catalytic activity"/>
    <property type="evidence" value="ECO:0007669"/>
    <property type="project" value="UniProtKB-ARBA"/>
</dbReference>
<dbReference type="STRING" id="1052260.SAMN05660199_00297"/>
<protein>
    <submittedName>
        <fullName evidence="3">Pimeloyl-ACP methyl ester carboxylesterase</fullName>
    </submittedName>
</protein>
<dbReference type="GO" id="GO:0016020">
    <property type="term" value="C:membrane"/>
    <property type="evidence" value="ECO:0007669"/>
    <property type="project" value="TreeGrafter"/>
</dbReference>
<feature type="domain" description="AB hydrolase-1" evidence="2">
    <location>
        <begin position="46"/>
        <end position="151"/>
    </location>
</feature>
<proteinExistence type="predicted"/>
<name>A0A1H0CG05_9ACTN</name>
<dbReference type="Pfam" id="PF00561">
    <property type="entry name" value="Abhydrolase_1"/>
    <property type="match status" value="1"/>
</dbReference>
<dbReference type="RefSeq" id="WP_091238331.1">
    <property type="nucleotide sequence ID" value="NZ_FNIR01000001.1"/>
</dbReference>
<dbReference type="InterPro" id="IPR029058">
    <property type="entry name" value="AB_hydrolase_fold"/>
</dbReference>
<evidence type="ECO:0000259" key="2">
    <source>
        <dbReference type="Pfam" id="PF00561"/>
    </source>
</evidence>
<dbReference type="InterPro" id="IPR050266">
    <property type="entry name" value="AB_hydrolase_sf"/>
</dbReference>
<feature type="region of interest" description="Disordered" evidence="1">
    <location>
        <begin position="1"/>
        <end position="23"/>
    </location>
</feature>
<dbReference type="OrthoDB" id="9808398at2"/>
<sequence length="312" mass="31745">MTDDSAVHQPSLPRTAGEDGTGATTEVVETAAGPFEVLTRPGTTEPVLAVHGVSSNNRLWSWVLDAAPEVSVVAPDLAGRGGTPARPGPSSVPAHAEQLVALLDALGLDQVHLLGMSLGGFVVAELAARHPDRVRTVTLVDGGLPLEVGEQGPPPAEAVAPKLRAQYATDQVWTDEAAYLVHYRGGVAPLTGDDDPRMLALVAHDLAAVDGGVTVHRDLETVVADAVSVFTSTAPAEALAAVRAPIRLVHAPWSTGAGSPPMYAAAHVAGLVAATPAIVSAELVDAVDHAAIIMTDHGAAACVAALRANLGT</sequence>
<dbReference type="SUPFAM" id="SSF53474">
    <property type="entry name" value="alpha/beta-Hydrolases"/>
    <property type="match status" value="1"/>
</dbReference>
<organism evidence="3 4">
    <name type="scientific">Klenkia soli</name>
    <dbReference type="NCBI Taxonomy" id="1052260"/>
    <lineage>
        <taxon>Bacteria</taxon>
        <taxon>Bacillati</taxon>
        <taxon>Actinomycetota</taxon>
        <taxon>Actinomycetes</taxon>
        <taxon>Geodermatophilales</taxon>
        <taxon>Geodermatophilaceae</taxon>
        <taxon>Klenkia</taxon>
    </lineage>
</organism>
<evidence type="ECO:0000313" key="4">
    <source>
        <dbReference type="Proteomes" id="UP000199088"/>
    </source>
</evidence>
<dbReference type="PANTHER" id="PTHR43798">
    <property type="entry name" value="MONOACYLGLYCEROL LIPASE"/>
    <property type="match status" value="1"/>
</dbReference>
<evidence type="ECO:0000256" key="1">
    <source>
        <dbReference type="SAM" id="MobiDB-lite"/>
    </source>
</evidence>